<dbReference type="GO" id="GO:0005886">
    <property type="term" value="C:plasma membrane"/>
    <property type="evidence" value="ECO:0007669"/>
    <property type="project" value="UniProtKB-SubCell"/>
</dbReference>
<evidence type="ECO:0000256" key="5">
    <source>
        <dbReference type="ARBA" id="ARBA00022475"/>
    </source>
</evidence>
<evidence type="ECO:0000256" key="6">
    <source>
        <dbReference type="ARBA" id="ARBA00022490"/>
    </source>
</evidence>
<comment type="subcellular location">
    <subcellularLocation>
        <location evidence="3">Cell membrane</location>
        <topology evidence="3">Multi-pass membrane protein</topology>
    </subcellularLocation>
    <subcellularLocation>
        <location evidence="1">Cytoplasm</location>
        <location evidence="1">Cytoskeleton</location>
    </subcellularLocation>
    <subcellularLocation>
        <location evidence="2">Endoplasmic reticulum membrane</location>
        <topology evidence="2">Multi-pass membrane protein</topology>
    </subcellularLocation>
</comment>
<protein>
    <recommendedName>
        <fullName evidence="13">PRA1 family protein 3</fullName>
    </recommendedName>
    <alternativeName>
        <fullName evidence="14">ADP-ribosylation factor-like protein 6-interacting protein 5</fullName>
    </alternativeName>
</protein>
<evidence type="ECO:0000256" key="2">
    <source>
        <dbReference type="ARBA" id="ARBA00004477"/>
    </source>
</evidence>
<reference evidence="16" key="1">
    <citation type="submission" date="2025-08" db="UniProtKB">
        <authorList>
            <consortium name="Ensembl"/>
        </authorList>
    </citation>
    <scope>IDENTIFICATION</scope>
</reference>
<evidence type="ECO:0000256" key="3">
    <source>
        <dbReference type="ARBA" id="ARBA00004651"/>
    </source>
</evidence>
<keyword evidence="5" id="KW-1003">Cell membrane</keyword>
<keyword evidence="6" id="KW-0963">Cytoplasm</keyword>
<reference evidence="16" key="2">
    <citation type="submission" date="2025-09" db="UniProtKB">
        <authorList>
            <consortium name="Ensembl"/>
        </authorList>
    </citation>
    <scope>IDENTIFICATION</scope>
</reference>
<sequence length="308" mass="34875">MHSKPLNKPPKAPRQPILQCTCPTRPHNCVAKAAESIFCRFGAWRGRSRSRFCERRTPCWVREKTGAGAQLGGAEPPFHECASPFFPPATINAAPISGRGRRSCALTRRRRRRTPDGRGAMDVQVAPLRSWDDFIPGHDRFALPDIKDISKWNNRVVSNLLYYQTNYLVVAATVISIVGFLNPLSMLLGATVVILVFTGFVWVSRNKDFIRKFKKRYPAAFVIAIILLSYFLISFFGGVMVFMFGITFPLFLMFVHASLRLRNIKNKLENKMEVIGLKKTPMGIILDLLEQQEEGINKLADYLVKAKE</sequence>
<dbReference type="PANTHER" id="PTHR12859:SF2">
    <property type="entry name" value="PRA1 FAMILY PROTEIN 3"/>
    <property type="match status" value="1"/>
</dbReference>
<evidence type="ECO:0000256" key="13">
    <source>
        <dbReference type="ARBA" id="ARBA00040800"/>
    </source>
</evidence>
<comment type="similarity">
    <text evidence="4">Belongs to the PRA1 family.</text>
</comment>
<feature type="transmembrane region" description="Helical" evidence="15">
    <location>
        <begin position="216"/>
        <end position="233"/>
    </location>
</feature>
<evidence type="ECO:0000256" key="8">
    <source>
        <dbReference type="ARBA" id="ARBA00022824"/>
    </source>
</evidence>
<evidence type="ECO:0000256" key="10">
    <source>
        <dbReference type="ARBA" id="ARBA00022990"/>
    </source>
</evidence>
<evidence type="ECO:0000256" key="9">
    <source>
        <dbReference type="ARBA" id="ARBA00022989"/>
    </source>
</evidence>
<organism evidence="16 17">
    <name type="scientific">Varanus komodoensis</name>
    <name type="common">Komodo dragon</name>
    <dbReference type="NCBI Taxonomy" id="61221"/>
    <lineage>
        <taxon>Eukaryota</taxon>
        <taxon>Metazoa</taxon>
        <taxon>Chordata</taxon>
        <taxon>Craniata</taxon>
        <taxon>Vertebrata</taxon>
        <taxon>Euteleostomi</taxon>
        <taxon>Lepidosauria</taxon>
        <taxon>Squamata</taxon>
        <taxon>Bifurcata</taxon>
        <taxon>Unidentata</taxon>
        <taxon>Episquamata</taxon>
        <taxon>Toxicofera</taxon>
        <taxon>Anguimorpha</taxon>
        <taxon>Paleoanguimorpha</taxon>
        <taxon>Varanoidea</taxon>
        <taxon>Varanidae</taxon>
        <taxon>Varanus</taxon>
    </lineage>
</organism>
<dbReference type="GO" id="GO:0005789">
    <property type="term" value="C:endoplasmic reticulum membrane"/>
    <property type="evidence" value="ECO:0007669"/>
    <property type="project" value="UniProtKB-SubCell"/>
</dbReference>
<dbReference type="PANTHER" id="PTHR12859">
    <property type="entry name" value="PRA1 PROTEIN"/>
    <property type="match status" value="1"/>
</dbReference>
<keyword evidence="10" id="KW-0007">Acetylation</keyword>
<evidence type="ECO:0000256" key="7">
    <source>
        <dbReference type="ARBA" id="ARBA00022692"/>
    </source>
</evidence>
<name>A0A8D2LBV5_VARKO</name>
<dbReference type="GO" id="GO:0005856">
    <property type="term" value="C:cytoskeleton"/>
    <property type="evidence" value="ECO:0007669"/>
    <property type="project" value="UniProtKB-SubCell"/>
</dbReference>
<keyword evidence="17" id="KW-1185">Reference proteome</keyword>
<dbReference type="Pfam" id="PF03208">
    <property type="entry name" value="PRA1"/>
    <property type="match status" value="1"/>
</dbReference>
<keyword evidence="8" id="KW-0256">Endoplasmic reticulum</keyword>
<feature type="transmembrane region" description="Helical" evidence="15">
    <location>
        <begin position="239"/>
        <end position="259"/>
    </location>
</feature>
<dbReference type="AlphaFoldDB" id="A0A8D2LBV5"/>
<dbReference type="OMA" id="KPWDDFF"/>
<evidence type="ECO:0000256" key="11">
    <source>
        <dbReference type="ARBA" id="ARBA00023136"/>
    </source>
</evidence>
<dbReference type="GO" id="GO:0051051">
    <property type="term" value="P:negative regulation of transport"/>
    <property type="evidence" value="ECO:0007669"/>
    <property type="project" value="TreeGrafter"/>
</dbReference>
<feature type="transmembrane region" description="Helical" evidence="15">
    <location>
        <begin position="187"/>
        <end position="204"/>
    </location>
</feature>
<feature type="transmembrane region" description="Helical" evidence="15">
    <location>
        <begin position="160"/>
        <end position="181"/>
    </location>
</feature>
<evidence type="ECO:0000313" key="16">
    <source>
        <dbReference type="Ensembl" id="ENSVKKP00000019361.1"/>
    </source>
</evidence>
<keyword evidence="9 15" id="KW-1133">Transmembrane helix</keyword>
<evidence type="ECO:0000313" key="17">
    <source>
        <dbReference type="Proteomes" id="UP000694545"/>
    </source>
</evidence>
<dbReference type="Proteomes" id="UP000694545">
    <property type="component" value="Unplaced"/>
</dbReference>
<keyword evidence="11 15" id="KW-0472">Membrane</keyword>
<accession>A0A8D2LBV5</accession>
<dbReference type="Ensembl" id="ENSVKKT00000019835.1">
    <property type="protein sequence ID" value="ENSVKKP00000019361.1"/>
    <property type="gene ID" value="ENSVKKG00000013132.1"/>
</dbReference>
<dbReference type="InterPro" id="IPR004895">
    <property type="entry name" value="Prenylated_rab_accept_PRA1"/>
</dbReference>
<keyword evidence="7 15" id="KW-0812">Transmembrane</keyword>
<evidence type="ECO:0000256" key="12">
    <source>
        <dbReference type="ARBA" id="ARBA00023212"/>
    </source>
</evidence>
<evidence type="ECO:0000256" key="1">
    <source>
        <dbReference type="ARBA" id="ARBA00004245"/>
    </source>
</evidence>
<evidence type="ECO:0000256" key="15">
    <source>
        <dbReference type="SAM" id="Phobius"/>
    </source>
</evidence>
<evidence type="ECO:0000256" key="4">
    <source>
        <dbReference type="ARBA" id="ARBA00006483"/>
    </source>
</evidence>
<proteinExistence type="inferred from homology"/>
<evidence type="ECO:0000256" key="14">
    <source>
        <dbReference type="ARBA" id="ARBA00041967"/>
    </source>
</evidence>
<keyword evidence="12" id="KW-0206">Cytoskeleton</keyword>